<dbReference type="Proteomes" id="UP000322294">
    <property type="component" value="Unassembled WGS sequence"/>
</dbReference>
<keyword evidence="3" id="KW-1185">Reference proteome</keyword>
<gene>
    <name evidence="2" type="ORF">LZ11_00834</name>
</gene>
<organism evidence="2 3">
    <name type="scientific">Thermosediminibacter litoriperuensis</name>
    <dbReference type="NCBI Taxonomy" id="291989"/>
    <lineage>
        <taxon>Bacteria</taxon>
        <taxon>Bacillati</taxon>
        <taxon>Bacillota</taxon>
        <taxon>Clostridia</taxon>
        <taxon>Thermosediminibacterales</taxon>
        <taxon>Thermosediminibacteraceae</taxon>
        <taxon>Thermosediminibacter</taxon>
    </lineage>
</organism>
<protein>
    <submittedName>
        <fullName evidence="2">Uncharacterized protein</fullName>
    </submittedName>
</protein>
<reference evidence="2 3" key="1">
    <citation type="submission" date="2019-07" db="EMBL/GenBank/DDBJ databases">
        <title>Genomic Encyclopedia of Type Strains, Phase I: the one thousand microbial genomes (KMG-I) project.</title>
        <authorList>
            <person name="Kyrpides N."/>
        </authorList>
    </citation>
    <scope>NUCLEOTIDE SEQUENCE [LARGE SCALE GENOMIC DNA]</scope>
    <source>
        <strain evidence="2 3">DSM 16647</strain>
    </source>
</reference>
<evidence type="ECO:0000313" key="2">
    <source>
        <dbReference type="EMBL" id="TYP56778.1"/>
    </source>
</evidence>
<evidence type="ECO:0000256" key="1">
    <source>
        <dbReference type="SAM" id="MobiDB-lite"/>
    </source>
</evidence>
<comment type="caution">
    <text evidence="2">The sequence shown here is derived from an EMBL/GenBank/DDBJ whole genome shotgun (WGS) entry which is preliminary data.</text>
</comment>
<dbReference type="RefSeq" id="WP_170240280.1">
    <property type="nucleotide sequence ID" value="NZ_VNHO01000007.1"/>
</dbReference>
<accession>A0A5S5AVM3</accession>
<dbReference type="AlphaFoldDB" id="A0A5S5AVM3"/>
<evidence type="ECO:0000313" key="3">
    <source>
        <dbReference type="Proteomes" id="UP000322294"/>
    </source>
</evidence>
<proteinExistence type="predicted"/>
<name>A0A5S5AVM3_9FIRM</name>
<sequence length="55" mass="6377">MVSQNKDEGKKEKGRLKEETTLESAVRKEELNRIRGMRKVVDPERGPENKKCPHS</sequence>
<dbReference type="EMBL" id="VNHO01000007">
    <property type="protein sequence ID" value="TYP56778.1"/>
    <property type="molecule type" value="Genomic_DNA"/>
</dbReference>
<feature type="region of interest" description="Disordered" evidence="1">
    <location>
        <begin position="1"/>
        <end position="55"/>
    </location>
</feature>